<name>A0A921QT01_SORBI</name>
<feature type="signal peptide" evidence="2">
    <location>
        <begin position="1"/>
        <end position="20"/>
    </location>
</feature>
<proteinExistence type="inferred from homology"/>
<evidence type="ECO:0000313" key="4">
    <source>
        <dbReference type="EMBL" id="KAG0527269.1"/>
    </source>
</evidence>
<evidence type="ECO:0000259" key="3">
    <source>
        <dbReference type="SMART" id="SM00088"/>
    </source>
</evidence>
<evidence type="ECO:0000256" key="2">
    <source>
        <dbReference type="SAM" id="SignalP"/>
    </source>
</evidence>
<comment type="similarity">
    <text evidence="1">Belongs to the proteasome subunit S11 family.</text>
</comment>
<dbReference type="InterPro" id="IPR035298">
    <property type="entry name" value="PSMD13"/>
</dbReference>
<feature type="domain" description="PCI" evidence="3">
    <location>
        <begin position="39"/>
        <end position="137"/>
    </location>
</feature>
<dbReference type="AlphaFoldDB" id="A0A921QT01"/>
<keyword evidence="2" id="KW-0732">Signal</keyword>
<dbReference type="GO" id="GO:0000502">
    <property type="term" value="C:proteasome complex"/>
    <property type="evidence" value="ECO:0007669"/>
    <property type="project" value="UniProtKB-ARBA"/>
</dbReference>
<evidence type="ECO:0000256" key="1">
    <source>
        <dbReference type="ARBA" id="ARBA00006207"/>
    </source>
</evidence>
<dbReference type="Proteomes" id="UP000807115">
    <property type="component" value="Chromosome 6"/>
</dbReference>
<dbReference type="PANTHER" id="PTHR10539:SF3">
    <property type="entry name" value="PCI DOMAIN-CONTAINING PROTEIN"/>
    <property type="match status" value="1"/>
</dbReference>
<reference evidence="4" key="1">
    <citation type="journal article" date="2019" name="BMC Genomics">
        <title>A new reference genome for Sorghum bicolor reveals high levels of sequence similarity between sweet and grain genotypes: implications for the genetics of sugar metabolism.</title>
        <authorList>
            <person name="Cooper E.A."/>
            <person name="Brenton Z.W."/>
            <person name="Flinn B.S."/>
            <person name="Jenkins J."/>
            <person name="Shu S."/>
            <person name="Flowers D."/>
            <person name="Luo F."/>
            <person name="Wang Y."/>
            <person name="Xia P."/>
            <person name="Barry K."/>
            <person name="Daum C."/>
            <person name="Lipzen A."/>
            <person name="Yoshinaga Y."/>
            <person name="Schmutz J."/>
            <person name="Saski C."/>
            <person name="Vermerris W."/>
            <person name="Kresovich S."/>
        </authorList>
    </citation>
    <scope>NUCLEOTIDE SEQUENCE</scope>
</reference>
<organism evidence="4 5">
    <name type="scientific">Sorghum bicolor</name>
    <name type="common">Sorghum</name>
    <name type="synonym">Sorghum vulgare</name>
    <dbReference type="NCBI Taxonomy" id="4558"/>
    <lineage>
        <taxon>Eukaryota</taxon>
        <taxon>Viridiplantae</taxon>
        <taxon>Streptophyta</taxon>
        <taxon>Embryophyta</taxon>
        <taxon>Tracheophyta</taxon>
        <taxon>Spermatophyta</taxon>
        <taxon>Magnoliopsida</taxon>
        <taxon>Liliopsida</taxon>
        <taxon>Poales</taxon>
        <taxon>Poaceae</taxon>
        <taxon>PACMAD clade</taxon>
        <taxon>Panicoideae</taxon>
        <taxon>Andropogonodae</taxon>
        <taxon>Andropogoneae</taxon>
        <taxon>Sorghinae</taxon>
        <taxon>Sorghum</taxon>
    </lineage>
</organism>
<feature type="chain" id="PRO_5036864138" description="PCI domain-containing protein" evidence="2">
    <location>
        <begin position="21"/>
        <end position="158"/>
    </location>
</feature>
<dbReference type="SUPFAM" id="SSF46785">
    <property type="entry name" value="Winged helix' DNA-binding domain"/>
    <property type="match status" value="1"/>
</dbReference>
<dbReference type="InterPro" id="IPR036390">
    <property type="entry name" value="WH_DNA-bd_sf"/>
</dbReference>
<dbReference type="PANTHER" id="PTHR10539">
    <property type="entry name" value="26S PROTEASOME NON-ATPASE REGULATORY SUBUNIT 13"/>
    <property type="match status" value="1"/>
</dbReference>
<accession>A0A921QT01</accession>
<protein>
    <recommendedName>
        <fullName evidence="3">PCI domain-containing protein</fullName>
    </recommendedName>
</protein>
<dbReference type="EMBL" id="CM027685">
    <property type="protein sequence ID" value="KAG0527269.1"/>
    <property type="molecule type" value="Genomic_DNA"/>
</dbReference>
<dbReference type="InterPro" id="IPR000717">
    <property type="entry name" value="PCI_dom"/>
</dbReference>
<evidence type="ECO:0000313" key="5">
    <source>
        <dbReference type="Proteomes" id="UP000807115"/>
    </source>
</evidence>
<dbReference type="Pfam" id="PF01399">
    <property type="entry name" value="PCI"/>
    <property type="match status" value="1"/>
</dbReference>
<reference evidence="4" key="2">
    <citation type="submission" date="2020-10" db="EMBL/GenBank/DDBJ databases">
        <authorList>
            <person name="Cooper E.A."/>
            <person name="Brenton Z.W."/>
            <person name="Flinn B.S."/>
            <person name="Jenkins J."/>
            <person name="Shu S."/>
            <person name="Flowers D."/>
            <person name="Luo F."/>
            <person name="Wang Y."/>
            <person name="Xia P."/>
            <person name="Barry K."/>
            <person name="Daum C."/>
            <person name="Lipzen A."/>
            <person name="Yoshinaga Y."/>
            <person name="Schmutz J."/>
            <person name="Saski C."/>
            <person name="Vermerris W."/>
            <person name="Kresovich S."/>
        </authorList>
    </citation>
    <scope>NUCLEOTIDE SEQUENCE</scope>
</reference>
<sequence>MPLTCRRCLYLLQATIVAYATSCSSSLPVLLPPSAHCLRLHSYLHQACLSPLPPPVVPSSSNMVLDMEKKKESIKTIAEQTRLSVEDVEYLLMKCLFARLIEGIIDQVDGVVHVSWVQQRVLGKDQVKSLRDRLDMPVRWSDTTLLAVEAKTPDLVSS</sequence>
<gene>
    <name evidence="4" type="ORF">BDA96_06G219300</name>
</gene>
<comment type="caution">
    <text evidence="4">The sequence shown here is derived from an EMBL/GenBank/DDBJ whole genome shotgun (WGS) entry which is preliminary data.</text>
</comment>
<dbReference type="SMART" id="SM00088">
    <property type="entry name" value="PINT"/>
    <property type="match status" value="1"/>
</dbReference>